<gene>
    <name evidence="5" type="ORF">BCR41DRAFT_426836</name>
</gene>
<sequence>MELLERAQSLLQECNDIIASLEAWKTANASLEVDGIQKMTSALLSEQKFLRKVAATPAEEIKSVQLTSSNVPYLKSLVWALIQSKNPVAVRKVFTYKLDPFTVIEPSEKFKPLPVNQSQGASSKKTGAKYGNDNENDNDNGNDNPGGESKGGRARGKERGTSILPLITSQPLSTAFVNEQVFQVKVDVVTDHGKSWLRINAGSVWSLAHEFAGMEDESDEEEEEEEDDDDDDEKEEEEKEKEKEKEKEETGGEGKNDFEGDDKSNRGLVWARASTRKPIHVSKDTHPDMTLLTRSLVLAADQNRLHYNHIPSLTLRFAGVQPDESPALEAMIHRSVRVGRVAQSVSEGTYRIFPVQTIFGPIEPSRSTPEEASQFLSGTPLDPSFAPFSIPSSVDDMVLFTKTLHLDITTLMALSSFLCHTIRPNPKLFTSPPLVLQAQQEHDQPLLPLLAKIFEGRDRLVMSRAAVTRFKSILNVIGGPEEKWRGKVMFHDPLKKRSSFEADETIENKETIRERWVRGSDWAQQYGVFATGPPRIEVIEDILGPDQNQQELVSESELGEEAEAVAGAELEQEQEQEQEQDQTNSNTPTGVNRRELNMTQLHTRIFATGYYGRLTTITANQVGYRAVIQKGYLPGDISVWYHSPRSLAEAKLPVRTEIPIRLTPTIDL</sequence>
<feature type="domain" description="DUF5614" evidence="4">
    <location>
        <begin position="16"/>
        <end position="97"/>
    </location>
</feature>
<evidence type="ECO:0000256" key="2">
    <source>
        <dbReference type="SAM" id="MobiDB-lite"/>
    </source>
</evidence>
<evidence type="ECO:0000259" key="3">
    <source>
        <dbReference type="Pfam" id="PF07000"/>
    </source>
</evidence>
<proteinExistence type="inferred from homology"/>
<dbReference type="PANTHER" id="PTHR13379:SF0">
    <property type="entry name" value="UPF0415 PROTEIN C7ORF25"/>
    <property type="match status" value="1"/>
</dbReference>
<feature type="compositionally biased region" description="Basic and acidic residues" evidence="2">
    <location>
        <begin position="240"/>
        <end position="265"/>
    </location>
</feature>
<keyword evidence="6" id="KW-1185">Reference proteome</keyword>
<dbReference type="EMBL" id="MCFF01000081">
    <property type="protein sequence ID" value="ORY95973.1"/>
    <property type="molecule type" value="Genomic_DNA"/>
</dbReference>
<accession>A0A1Y2G7C2</accession>
<dbReference type="RefSeq" id="XP_021875414.1">
    <property type="nucleotide sequence ID" value="XM_022030784.1"/>
</dbReference>
<feature type="domain" description="DUF1308" evidence="3">
    <location>
        <begin position="404"/>
        <end position="491"/>
    </location>
</feature>
<feature type="compositionally biased region" description="Acidic residues" evidence="2">
    <location>
        <begin position="570"/>
        <end position="580"/>
    </location>
</feature>
<dbReference type="InterPro" id="IPR041076">
    <property type="entry name" value="DUF5614"/>
</dbReference>
<evidence type="ECO:0008006" key="7">
    <source>
        <dbReference type="Google" id="ProtNLM"/>
    </source>
</evidence>
<dbReference type="OrthoDB" id="441890at2759"/>
<comment type="caution">
    <text evidence="5">The sequence shown here is derived from an EMBL/GenBank/DDBJ whole genome shotgun (WGS) entry which is preliminary data.</text>
</comment>
<feature type="compositionally biased region" description="Acidic residues" evidence="2">
    <location>
        <begin position="213"/>
        <end position="239"/>
    </location>
</feature>
<feature type="region of interest" description="Disordered" evidence="2">
    <location>
        <begin position="112"/>
        <end position="158"/>
    </location>
</feature>
<evidence type="ECO:0000313" key="6">
    <source>
        <dbReference type="Proteomes" id="UP000193648"/>
    </source>
</evidence>
<dbReference type="GeneID" id="33572625"/>
<dbReference type="AlphaFoldDB" id="A0A1Y2G7C2"/>
<evidence type="ECO:0000313" key="5">
    <source>
        <dbReference type="EMBL" id="ORY95973.1"/>
    </source>
</evidence>
<evidence type="ECO:0000256" key="1">
    <source>
        <dbReference type="ARBA" id="ARBA00006588"/>
    </source>
</evidence>
<comment type="similarity">
    <text evidence="1">Belongs to the UPF0415 family.</text>
</comment>
<feature type="region of interest" description="Disordered" evidence="2">
    <location>
        <begin position="212"/>
        <end position="266"/>
    </location>
</feature>
<dbReference type="STRING" id="64571.A0A1Y2G7C2"/>
<feature type="compositionally biased region" description="Polar residues" evidence="2">
    <location>
        <begin position="115"/>
        <end position="125"/>
    </location>
</feature>
<protein>
    <recommendedName>
        <fullName evidence="7">DUF1308 domain-containing protein</fullName>
    </recommendedName>
</protein>
<evidence type="ECO:0000259" key="4">
    <source>
        <dbReference type="Pfam" id="PF18474"/>
    </source>
</evidence>
<organism evidence="5 6">
    <name type="scientific">Lobosporangium transversale</name>
    <dbReference type="NCBI Taxonomy" id="64571"/>
    <lineage>
        <taxon>Eukaryota</taxon>
        <taxon>Fungi</taxon>
        <taxon>Fungi incertae sedis</taxon>
        <taxon>Mucoromycota</taxon>
        <taxon>Mortierellomycotina</taxon>
        <taxon>Mortierellomycetes</taxon>
        <taxon>Mortierellales</taxon>
        <taxon>Mortierellaceae</taxon>
        <taxon>Lobosporangium</taxon>
    </lineage>
</organism>
<dbReference type="PANTHER" id="PTHR13379">
    <property type="entry name" value="UNCHARACTERIZED DUF1308"/>
    <property type="match status" value="1"/>
</dbReference>
<name>A0A1Y2G7C2_9FUNG</name>
<dbReference type="InterPro" id="IPR010733">
    <property type="entry name" value="DUF1308"/>
</dbReference>
<dbReference type="Proteomes" id="UP000193648">
    <property type="component" value="Unassembled WGS sequence"/>
</dbReference>
<dbReference type="Pfam" id="PF07000">
    <property type="entry name" value="DUF1308"/>
    <property type="match status" value="1"/>
</dbReference>
<dbReference type="InParanoid" id="A0A1Y2G7C2"/>
<feature type="compositionally biased region" description="Polar residues" evidence="2">
    <location>
        <begin position="581"/>
        <end position="590"/>
    </location>
</feature>
<reference evidence="5 6" key="1">
    <citation type="submission" date="2016-07" db="EMBL/GenBank/DDBJ databases">
        <title>Pervasive Adenine N6-methylation of Active Genes in Fungi.</title>
        <authorList>
            <consortium name="DOE Joint Genome Institute"/>
            <person name="Mondo S.J."/>
            <person name="Dannebaum R.O."/>
            <person name="Kuo R.C."/>
            <person name="Labutti K."/>
            <person name="Haridas S."/>
            <person name="Kuo A."/>
            <person name="Salamov A."/>
            <person name="Ahrendt S.R."/>
            <person name="Lipzen A."/>
            <person name="Sullivan W."/>
            <person name="Andreopoulos W.B."/>
            <person name="Clum A."/>
            <person name="Lindquist E."/>
            <person name="Daum C."/>
            <person name="Ramamoorthy G.K."/>
            <person name="Gryganskyi A."/>
            <person name="Culley D."/>
            <person name="Magnuson J.K."/>
            <person name="James T.Y."/>
            <person name="O'Malley M.A."/>
            <person name="Stajich J.E."/>
            <person name="Spatafora J.W."/>
            <person name="Visel A."/>
            <person name="Grigoriev I.V."/>
        </authorList>
    </citation>
    <scope>NUCLEOTIDE SEQUENCE [LARGE SCALE GENOMIC DNA]</scope>
    <source>
        <strain evidence="5 6">NRRL 3116</strain>
    </source>
</reference>
<feature type="region of interest" description="Disordered" evidence="2">
    <location>
        <begin position="557"/>
        <end position="595"/>
    </location>
</feature>
<dbReference type="Pfam" id="PF18474">
    <property type="entry name" value="DUF5614"/>
    <property type="match status" value="1"/>
</dbReference>